<protein>
    <recommendedName>
        <fullName evidence="9">ABC transporter domain-containing protein</fullName>
    </recommendedName>
</protein>
<proteinExistence type="inferred from homology"/>
<feature type="domain" description="ABC transporter" evidence="9">
    <location>
        <begin position="31"/>
        <end position="275"/>
    </location>
</feature>
<dbReference type="GO" id="GO:0005886">
    <property type="term" value="C:plasma membrane"/>
    <property type="evidence" value="ECO:0007669"/>
    <property type="project" value="TreeGrafter"/>
</dbReference>
<dbReference type="EMBL" id="GEDC01021103">
    <property type="protein sequence ID" value="JAS16195.1"/>
    <property type="molecule type" value="Transcribed_RNA"/>
</dbReference>
<dbReference type="CDD" id="cd03213">
    <property type="entry name" value="ABCG_EPDR"/>
    <property type="match status" value="1"/>
</dbReference>
<dbReference type="FunFam" id="3.40.50.300:FF:001077">
    <property type="entry name" value="Uncharacterized protein, isoform A"/>
    <property type="match status" value="1"/>
</dbReference>
<evidence type="ECO:0000256" key="2">
    <source>
        <dbReference type="ARBA" id="ARBA00005814"/>
    </source>
</evidence>
<evidence type="ECO:0000256" key="1">
    <source>
        <dbReference type="ARBA" id="ARBA00004141"/>
    </source>
</evidence>
<dbReference type="InterPro" id="IPR050352">
    <property type="entry name" value="ABCG_transporters"/>
</dbReference>
<dbReference type="PANTHER" id="PTHR48041:SF61">
    <property type="entry name" value="SD03967P"/>
    <property type="match status" value="1"/>
</dbReference>
<dbReference type="InterPro" id="IPR043926">
    <property type="entry name" value="ABCG_dom"/>
</dbReference>
<keyword evidence="4" id="KW-0812">Transmembrane</keyword>
<comment type="subcellular location">
    <subcellularLocation>
        <location evidence="1">Membrane</location>
        <topology evidence="1">Multi-pass membrane protein</topology>
    </subcellularLocation>
</comment>
<keyword evidence="3" id="KW-0813">Transport</keyword>
<dbReference type="Gene3D" id="3.40.50.300">
    <property type="entry name" value="P-loop containing nucleotide triphosphate hydrolases"/>
    <property type="match status" value="1"/>
</dbReference>
<evidence type="ECO:0000256" key="6">
    <source>
        <dbReference type="ARBA" id="ARBA00022840"/>
    </source>
</evidence>
<comment type="similarity">
    <text evidence="2">Belongs to the ABC transporter superfamily. ABCG family. Eye pigment precursor importer (TC 3.A.1.204) subfamily.</text>
</comment>
<keyword evidence="8" id="KW-0472">Membrane</keyword>
<name>A0A1B6DXP5_9HEMI</name>
<dbReference type="InterPro" id="IPR027417">
    <property type="entry name" value="P-loop_NTPase"/>
</dbReference>
<gene>
    <name evidence="11" type="ORF">g.27522</name>
    <name evidence="10" type="ORF">g.27524</name>
</gene>
<sequence length="343" mass="38629">MVDMKEPIEGYNNNIYQFKEHHFPKRPALDLSFKDVTFTVQTWNRFKCVSKEILHGVSGEFRSGELTGIMGPSGAGKSTLLNTLAGFSVRGSGGSVLVNGQDRKEVSLEHYLRVSCYIQQDDELRPLLSVRESMMLASHLKLGFSIAYKDRKQQIVDLLTMLGLGIHSNTLTKNLSGGQKKRLSIALELITNPPIIFLDEPTTGLDSSATSSCMALLKDLAREGRTVICTIHQPSALLFEMLDHLYAVAAGKCIYQGPVQNVVPHLKELGLVCPPYHNPADFREIHIDIYYVCLHVHSFFNSFHSLGSISITFMFKLTNIRNALQYYKFINIFYFIDEVLNFK</sequence>
<dbReference type="EMBL" id="GEDC01006899">
    <property type="protein sequence ID" value="JAS30399.1"/>
    <property type="molecule type" value="Transcribed_RNA"/>
</dbReference>
<dbReference type="GO" id="GO:0016887">
    <property type="term" value="F:ATP hydrolysis activity"/>
    <property type="evidence" value="ECO:0007669"/>
    <property type="project" value="InterPro"/>
</dbReference>
<evidence type="ECO:0000256" key="4">
    <source>
        <dbReference type="ARBA" id="ARBA00022692"/>
    </source>
</evidence>
<dbReference type="PANTHER" id="PTHR48041">
    <property type="entry name" value="ABC TRANSPORTER G FAMILY MEMBER 28"/>
    <property type="match status" value="1"/>
</dbReference>
<dbReference type="PROSITE" id="PS00211">
    <property type="entry name" value="ABC_TRANSPORTER_1"/>
    <property type="match status" value="1"/>
</dbReference>
<evidence type="ECO:0000256" key="8">
    <source>
        <dbReference type="ARBA" id="ARBA00023136"/>
    </source>
</evidence>
<dbReference type="InterPro" id="IPR003439">
    <property type="entry name" value="ABC_transporter-like_ATP-bd"/>
</dbReference>
<evidence type="ECO:0000259" key="9">
    <source>
        <dbReference type="PROSITE" id="PS50893"/>
    </source>
</evidence>
<evidence type="ECO:0000256" key="7">
    <source>
        <dbReference type="ARBA" id="ARBA00022989"/>
    </source>
</evidence>
<dbReference type="SUPFAM" id="SSF52540">
    <property type="entry name" value="P-loop containing nucleoside triphosphate hydrolases"/>
    <property type="match status" value="1"/>
</dbReference>
<evidence type="ECO:0000256" key="3">
    <source>
        <dbReference type="ARBA" id="ARBA00022448"/>
    </source>
</evidence>
<dbReference type="Pfam" id="PF00005">
    <property type="entry name" value="ABC_tran"/>
    <property type="match status" value="1"/>
</dbReference>
<reference evidence="11" key="1">
    <citation type="submission" date="2015-12" db="EMBL/GenBank/DDBJ databases">
        <title>De novo transcriptome assembly of four potential Pierce s Disease insect vectors from Arizona vineyards.</title>
        <authorList>
            <person name="Tassone E.E."/>
        </authorList>
    </citation>
    <scope>NUCLEOTIDE SEQUENCE</scope>
</reference>
<dbReference type="GO" id="GO:0140359">
    <property type="term" value="F:ABC-type transporter activity"/>
    <property type="evidence" value="ECO:0007669"/>
    <property type="project" value="InterPro"/>
</dbReference>
<dbReference type="InterPro" id="IPR003593">
    <property type="entry name" value="AAA+_ATPase"/>
</dbReference>
<keyword evidence="6" id="KW-0067">ATP-binding</keyword>
<dbReference type="PROSITE" id="PS50893">
    <property type="entry name" value="ABC_TRANSPORTER_2"/>
    <property type="match status" value="1"/>
</dbReference>
<keyword evidence="5" id="KW-0547">Nucleotide-binding</keyword>
<dbReference type="InterPro" id="IPR017871">
    <property type="entry name" value="ABC_transporter-like_CS"/>
</dbReference>
<accession>A0A1B6DXP5</accession>
<organism evidence="11">
    <name type="scientific">Clastoptera arizonana</name>
    <name type="common">Arizona spittle bug</name>
    <dbReference type="NCBI Taxonomy" id="38151"/>
    <lineage>
        <taxon>Eukaryota</taxon>
        <taxon>Metazoa</taxon>
        <taxon>Ecdysozoa</taxon>
        <taxon>Arthropoda</taxon>
        <taxon>Hexapoda</taxon>
        <taxon>Insecta</taxon>
        <taxon>Pterygota</taxon>
        <taxon>Neoptera</taxon>
        <taxon>Paraneoptera</taxon>
        <taxon>Hemiptera</taxon>
        <taxon>Auchenorrhyncha</taxon>
        <taxon>Cercopoidea</taxon>
        <taxon>Clastopteridae</taxon>
        <taxon>Clastoptera</taxon>
    </lineage>
</organism>
<dbReference type="SMART" id="SM00382">
    <property type="entry name" value="AAA"/>
    <property type="match status" value="1"/>
</dbReference>
<dbReference type="AlphaFoldDB" id="A0A1B6DXP5"/>
<evidence type="ECO:0000256" key="5">
    <source>
        <dbReference type="ARBA" id="ARBA00022741"/>
    </source>
</evidence>
<dbReference type="GO" id="GO:0005524">
    <property type="term" value="F:ATP binding"/>
    <property type="evidence" value="ECO:0007669"/>
    <property type="project" value="UniProtKB-KW"/>
</dbReference>
<dbReference type="Pfam" id="PF19055">
    <property type="entry name" value="ABC2_membrane_7"/>
    <property type="match status" value="1"/>
</dbReference>
<evidence type="ECO:0000313" key="10">
    <source>
        <dbReference type="EMBL" id="JAS16195.1"/>
    </source>
</evidence>
<evidence type="ECO:0000313" key="11">
    <source>
        <dbReference type="EMBL" id="JAS30399.1"/>
    </source>
</evidence>
<keyword evidence="7" id="KW-1133">Transmembrane helix</keyword>